<dbReference type="CDD" id="cd00027">
    <property type="entry name" value="BRCT"/>
    <property type="match status" value="2"/>
</dbReference>
<evidence type="ECO:0000256" key="2">
    <source>
        <dbReference type="SAM" id="MobiDB-lite"/>
    </source>
</evidence>
<dbReference type="PANTHER" id="PTHR13561:SF20">
    <property type="entry name" value="DNA TOPOISOMERASE 2-BINDING PROTEIN 1"/>
    <property type="match status" value="1"/>
</dbReference>
<evidence type="ECO:0000313" key="5">
    <source>
        <dbReference type="Proteomes" id="UP000013827"/>
    </source>
</evidence>
<feature type="compositionally biased region" description="Low complexity" evidence="2">
    <location>
        <begin position="710"/>
        <end position="719"/>
    </location>
</feature>
<keyword evidence="5" id="KW-1185">Reference proteome</keyword>
<evidence type="ECO:0000259" key="3">
    <source>
        <dbReference type="PROSITE" id="PS50172"/>
    </source>
</evidence>
<sequence length="786" mass="82697">MSKLIVCTSGLEPDRKRDLQRHTPTLNIEVVPDLTPECTHLVADTVLSEKYLAAVTWRIPVVSYEWVEASLTNGEPIDEEEYLLRPLHRLVICLSGLSFSTADRHSIEALVQREGGAYSASLDRHCTHLVTDSASGDKYMKCCAESTLQHVRIVTPAWLADSIARGACANGNDFAVRAPPPSSGMRAAAPAPLDAVFGPRLCAQAVPQLFLSDCVLHFPESASAAPLLVCLRRLARGCGVTVAEHPSGWVTHIVLGDTAGSDAAVWTELQATCPLAKLVSHVWLTEKHALTGTHNFLRDSLLLWVHPHATPPADAVNERRLLERAQECGAIVVEMSALPLEWAPFTGARAYAVASHGAECAPLAAQAVAARPLDSAAHRTRAASWDWLEQSLQQRRVLSVSEHPLLKPLEARLPLPGFRELKMSLTGFEAESAGRELTARLVSLLGAKVQEKFKRSSTHLVAAGEWGGDKCKRAAELRTPVVPVSWLLECVNRGTCVGTSPFEVLPPAGGAMAHDATVSCGAGRGFGEKEEEAMRVDREDGGAYPRSSFLEVYGDREGARRWMDAAPVAGGDVAAASARAPHFAAVTPSASSAFGSSSSAAASARRTSLGGATPRGAPTPASHGGGGGRRSSAMSSDKRRRRQNPPAQSPRVYCGILQPPQPGDASAASTAAALAEAAPPVAPLPNSDEGSLCTPGDAAATEPLDHKAPSSSSKGSSSSSKRRSPAAAMGDGGQCGGAFAAASGLRPRFARCMHTRAGHRLVHAAAAAVAWALQAGRRSTGRSSTS</sequence>
<dbReference type="CDD" id="cd17731">
    <property type="entry name" value="BRCT_TopBP1_rpt2_like"/>
    <property type="match status" value="1"/>
</dbReference>
<reference evidence="5" key="1">
    <citation type="journal article" date="2013" name="Nature">
        <title>Pan genome of the phytoplankton Emiliania underpins its global distribution.</title>
        <authorList>
            <person name="Read B.A."/>
            <person name="Kegel J."/>
            <person name="Klute M.J."/>
            <person name="Kuo A."/>
            <person name="Lefebvre S.C."/>
            <person name="Maumus F."/>
            <person name="Mayer C."/>
            <person name="Miller J."/>
            <person name="Monier A."/>
            <person name="Salamov A."/>
            <person name="Young J."/>
            <person name="Aguilar M."/>
            <person name="Claverie J.M."/>
            <person name="Frickenhaus S."/>
            <person name="Gonzalez K."/>
            <person name="Herman E.K."/>
            <person name="Lin Y.C."/>
            <person name="Napier J."/>
            <person name="Ogata H."/>
            <person name="Sarno A.F."/>
            <person name="Shmutz J."/>
            <person name="Schroeder D."/>
            <person name="de Vargas C."/>
            <person name="Verret F."/>
            <person name="von Dassow P."/>
            <person name="Valentin K."/>
            <person name="Van de Peer Y."/>
            <person name="Wheeler G."/>
            <person name="Dacks J.B."/>
            <person name="Delwiche C.F."/>
            <person name="Dyhrman S.T."/>
            <person name="Glockner G."/>
            <person name="John U."/>
            <person name="Richards T."/>
            <person name="Worden A.Z."/>
            <person name="Zhang X."/>
            <person name="Grigoriev I.V."/>
            <person name="Allen A.E."/>
            <person name="Bidle K."/>
            <person name="Borodovsky M."/>
            <person name="Bowler C."/>
            <person name="Brownlee C."/>
            <person name="Cock J.M."/>
            <person name="Elias M."/>
            <person name="Gladyshev V.N."/>
            <person name="Groth M."/>
            <person name="Guda C."/>
            <person name="Hadaegh A."/>
            <person name="Iglesias-Rodriguez M.D."/>
            <person name="Jenkins J."/>
            <person name="Jones B.M."/>
            <person name="Lawson T."/>
            <person name="Leese F."/>
            <person name="Lindquist E."/>
            <person name="Lobanov A."/>
            <person name="Lomsadze A."/>
            <person name="Malik S.B."/>
            <person name="Marsh M.E."/>
            <person name="Mackinder L."/>
            <person name="Mock T."/>
            <person name="Mueller-Roeber B."/>
            <person name="Pagarete A."/>
            <person name="Parker M."/>
            <person name="Probert I."/>
            <person name="Quesneville H."/>
            <person name="Raines C."/>
            <person name="Rensing S.A."/>
            <person name="Riano-Pachon D.M."/>
            <person name="Richier S."/>
            <person name="Rokitta S."/>
            <person name="Shiraiwa Y."/>
            <person name="Soanes D.M."/>
            <person name="van der Giezen M."/>
            <person name="Wahlund T.M."/>
            <person name="Williams B."/>
            <person name="Wilson W."/>
            <person name="Wolfe G."/>
            <person name="Wurch L.L."/>
        </authorList>
    </citation>
    <scope>NUCLEOTIDE SEQUENCE</scope>
</reference>
<evidence type="ECO:0000313" key="4">
    <source>
        <dbReference type="EnsemblProtists" id="EOD24710"/>
    </source>
</evidence>
<dbReference type="GO" id="GO:0006270">
    <property type="term" value="P:DNA replication initiation"/>
    <property type="evidence" value="ECO:0007669"/>
    <property type="project" value="TreeGrafter"/>
</dbReference>
<accession>A0A0D3JMH5</accession>
<dbReference type="InterPro" id="IPR001357">
    <property type="entry name" value="BRCT_dom"/>
</dbReference>
<dbReference type="GO" id="GO:0033314">
    <property type="term" value="P:mitotic DNA replication checkpoint signaling"/>
    <property type="evidence" value="ECO:0007669"/>
    <property type="project" value="TreeGrafter"/>
</dbReference>
<dbReference type="Proteomes" id="UP000013827">
    <property type="component" value="Unassembled WGS sequence"/>
</dbReference>
<dbReference type="InterPro" id="IPR036420">
    <property type="entry name" value="BRCT_dom_sf"/>
</dbReference>
<dbReference type="eggNOG" id="KOG1929">
    <property type="taxonomic scope" value="Eukaryota"/>
</dbReference>
<dbReference type="PROSITE" id="PS50172">
    <property type="entry name" value="BRCT"/>
    <property type="match status" value="3"/>
</dbReference>
<dbReference type="Gene3D" id="3.40.50.10190">
    <property type="entry name" value="BRCT domain"/>
    <property type="match status" value="4"/>
</dbReference>
<organism evidence="4 5">
    <name type="scientific">Emiliania huxleyi (strain CCMP1516)</name>
    <dbReference type="NCBI Taxonomy" id="280463"/>
    <lineage>
        <taxon>Eukaryota</taxon>
        <taxon>Haptista</taxon>
        <taxon>Haptophyta</taxon>
        <taxon>Prymnesiophyceae</taxon>
        <taxon>Isochrysidales</taxon>
        <taxon>Noelaerhabdaceae</taxon>
        <taxon>Emiliania</taxon>
    </lineage>
</organism>
<dbReference type="EnsemblProtists" id="EOD24710">
    <property type="protein sequence ID" value="EOD24710"/>
    <property type="gene ID" value="EMIHUDRAFT_206802"/>
</dbReference>
<protein>
    <recommendedName>
        <fullName evidence="3">BRCT domain-containing protein</fullName>
    </recommendedName>
</protein>
<dbReference type="PANTHER" id="PTHR13561">
    <property type="entry name" value="DNA REPLICATION REGULATOR DPB11-RELATED"/>
    <property type="match status" value="1"/>
</dbReference>
<dbReference type="AlphaFoldDB" id="A0A0D3JMH5"/>
<dbReference type="InterPro" id="IPR059215">
    <property type="entry name" value="BRCT2_TopBP1-like"/>
</dbReference>
<dbReference type="HOGENOM" id="CLU_356962_0_0_1"/>
<dbReference type="STRING" id="2903.R1EDC2"/>
<dbReference type="SMART" id="SM00292">
    <property type="entry name" value="BRCT"/>
    <property type="match status" value="4"/>
</dbReference>
<name>A0A0D3JMH5_EMIH1</name>
<feature type="domain" description="BRCT" evidence="3">
    <location>
        <begin position="1"/>
        <end position="84"/>
    </location>
</feature>
<dbReference type="PaxDb" id="2903-EOD24710"/>
<dbReference type="Pfam" id="PF00533">
    <property type="entry name" value="BRCT"/>
    <property type="match status" value="1"/>
</dbReference>
<feature type="compositionally biased region" description="Low complexity" evidence="2">
    <location>
        <begin position="665"/>
        <end position="679"/>
    </location>
</feature>
<evidence type="ECO:0000256" key="1">
    <source>
        <dbReference type="ARBA" id="ARBA00022737"/>
    </source>
</evidence>
<feature type="domain" description="BRCT" evidence="3">
    <location>
        <begin position="418"/>
        <end position="504"/>
    </location>
</feature>
<reference evidence="4" key="2">
    <citation type="submission" date="2024-10" db="UniProtKB">
        <authorList>
            <consortium name="EnsemblProtists"/>
        </authorList>
    </citation>
    <scope>IDENTIFICATION</scope>
</reference>
<dbReference type="Pfam" id="PF12738">
    <property type="entry name" value="PTCB-BRCT"/>
    <property type="match status" value="2"/>
</dbReference>
<feature type="region of interest" description="Disordered" evidence="2">
    <location>
        <begin position="605"/>
        <end position="731"/>
    </location>
</feature>
<keyword evidence="1" id="KW-0677">Repeat</keyword>
<dbReference type="KEGG" id="ehx:EMIHUDRAFT_206802"/>
<proteinExistence type="predicted"/>
<feature type="domain" description="BRCT" evidence="3">
    <location>
        <begin position="82"/>
        <end position="176"/>
    </location>
</feature>
<dbReference type="RefSeq" id="XP_005777139.1">
    <property type="nucleotide sequence ID" value="XM_005777082.1"/>
</dbReference>
<dbReference type="GO" id="GO:0007095">
    <property type="term" value="P:mitotic G2 DNA damage checkpoint signaling"/>
    <property type="evidence" value="ECO:0007669"/>
    <property type="project" value="TreeGrafter"/>
</dbReference>
<dbReference type="GeneID" id="17270257"/>
<dbReference type="SUPFAM" id="SSF52113">
    <property type="entry name" value="BRCT domain"/>
    <property type="match status" value="3"/>
</dbReference>